<keyword evidence="2" id="KW-1185">Reference proteome</keyword>
<name>A0A8S1BC29_ARCPL</name>
<accession>A0A8S1BC29</accession>
<gene>
    <name evidence="1" type="ORF">APLA_LOCUS15948</name>
</gene>
<dbReference type="EMBL" id="CADEBC010000591">
    <property type="protein sequence ID" value="CAB3257409.1"/>
    <property type="molecule type" value="Genomic_DNA"/>
</dbReference>
<evidence type="ECO:0000313" key="1">
    <source>
        <dbReference type="EMBL" id="CAB3257409.1"/>
    </source>
</evidence>
<proteinExistence type="predicted"/>
<reference evidence="1 2" key="1">
    <citation type="submission" date="2020-04" db="EMBL/GenBank/DDBJ databases">
        <authorList>
            <person name="Wallbank WR R."/>
            <person name="Pardo Diaz C."/>
            <person name="Kozak K."/>
            <person name="Martin S."/>
            <person name="Jiggins C."/>
            <person name="Moest M."/>
            <person name="Warren A I."/>
            <person name="Byers J.R.P. K."/>
            <person name="Montejo-Kovacevich G."/>
            <person name="Yen C E."/>
        </authorList>
    </citation>
    <scope>NUCLEOTIDE SEQUENCE [LARGE SCALE GENOMIC DNA]</scope>
</reference>
<dbReference type="OrthoDB" id="7415955at2759"/>
<dbReference type="Proteomes" id="UP000494106">
    <property type="component" value="Unassembled WGS sequence"/>
</dbReference>
<sequence>MFLRLSEFLTSKLNRGSQVLEFSRNIINIFNVHLFMQIKYLASCGDRVPTRRQSVRMPPHKVVLRPGEGPLDTGSTGPVVMAKLGGGLCPGVDVFWLRRRSLKRIVMHFDTLDWA</sequence>
<evidence type="ECO:0000313" key="2">
    <source>
        <dbReference type="Proteomes" id="UP000494106"/>
    </source>
</evidence>
<dbReference type="AlphaFoldDB" id="A0A8S1BC29"/>
<comment type="caution">
    <text evidence="1">The sequence shown here is derived from an EMBL/GenBank/DDBJ whole genome shotgun (WGS) entry which is preliminary data.</text>
</comment>
<protein>
    <submittedName>
        <fullName evidence="1">Uncharacterized protein</fullName>
    </submittedName>
</protein>
<organism evidence="1 2">
    <name type="scientific">Arctia plantaginis</name>
    <name type="common">Wood tiger moth</name>
    <name type="synonym">Phalaena plantaginis</name>
    <dbReference type="NCBI Taxonomy" id="874455"/>
    <lineage>
        <taxon>Eukaryota</taxon>
        <taxon>Metazoa</taxon>
        <taxon>Ecdysozoa</taxon>
        <taxon>Arthropoda</taxon>
        <taxon>Hexapoda</taxon>
        <taxon>Insecta</taxon>
        <taxon>Pterygota</taxon>
        <taxon>Neoptera</taxon>
        <taxon>Endopterygota</taxon>
        <taxon>Lepidoptera</taxon>
        <taxon>Glossata</taxon>
        <taxon>Ditrysia</taxon>
        <taxon>Noctuoidea</taxon>
        <taxon>Erebidae</taxon>
        <taxon>Arctiinae</taxon>
        <taxon>Arctia</taxon>
    </lineage>
</organism>